<reference evidence="1 3" key="1">
    <citation type="submission" date="2019-01" db="EMBL/GenBank/DDBJ databases">
        <title>Draft genome sequences of three monokaryotic isolates of the white-rot basidiomycete fungus Dichomitus squalens.</title>
        <authorList>
            <consortium name="DOE Joint Genome Institute"/>
            <person name="Lopez S.C."/>
            <person name="Andreopoulos B."/>
            <person name="Pangilinan J."/>
            <person name="Lipzen A."/>
            <person name="Riley R."/>
            <person name="Ahrendt S."/>
            <person name="Ng V."/>
            <person name="Barry K."/>
            <person name="Daum C."/>
            <person name="Grigoriev I.V."/>
            <person name="Hilden K.S."/>
            <person name="Makela M.R."/>
            <person name="de Vries R.P."/>
        </authorList>
    </citation>
    <scope>NUCLEOTIDE SEQUENCE [LARGE SCALE GENOMIC DNA]</scope>
    <source>
        <strain evidence="2 3">CBS 464.89</strain>
        <strain evidence="1">OM18370.1</strain>
    </source>
</reference>
<name>A0A4Q9N4C6_9APHY</name>
<keyword evidence="3" id="KW-1185">Reference proteome</keyword>
<accession>A0A4Q9N4C6</accession>
<protein>
    <submittedName>
        <fullName evidence="1">Uncharacterized protein</fullName>
    </submittedName>
</protein>
<dbReference type="Proteomes" id="UP000292957">
    <property type="component" value="Unassembled WGS sequence"/>
</dbReference>
<dbReference type="EMBL" id="ML145145">
    <property type="protein sequence ID" value="TBU56860.1"/>
    <property type="molecule type" value="Genomic_DNA"/>
</dbReference>
<dbReference type="EMBL" id="ML143390">
    <property type="protein sequence ID" value="TBU33881.1"/>
    <property type="molecule type" value="Genomic_DNA"/>
</dbReference>
<dbReference type="Proteomes" id="UP000292082">
    <property type="component" value="Unassembled WGS sequence"/>
</dbReference>
<evidence type="ECO:0000313" key="1">
    <source>
        <dbReference type="EMBL" id="TBU33881.1"/>
    </source>
</evidence>
<organism evidence="1">
    <name type="scientific">Dichomitus squalens</name>
    <dbReference type="NCBI Taxonomy" id="114155"/>
    <lineage>
        <taxon>Eukaryota</taxon>
        <taxon>Fungi</taxon>
        <taxon>Dikarya</taxon>
        <taxon>Basidiomycota</taxon>
        <taxon>Agaricomycotina</taxon>
        <taxon>Agaricomycetes</taxon>
        <taxon>Polyporales</taxon>
        <taxon>Polyporaceae</taxon>
        <taxon>Dichomitus</taxon>
    </lineage>
</organism>
<dbReference type="AlphaFoldDB" id="A0A4Q9N4C6"/>
<evidence type="ECO:0000313" key="2">
    <source>
        <dbReference type="EMBL" id="TBU56860.1"/>
    </source>
</evidence>
<gene>
    <name evidence="2" type="ORF">BD310DRAFT_595868</name>
    <name evidence="1" type="ORF">BD311DRAFT_748164</name>
</gene>
<sequence length="96" mass="11014">MHGSRRLHRPHVFFFPYWFISRMRQHGLQLTRPDHELEDGLAVELADSTPSICVTFIKPSANPLRSNRHPFISSLDRDAAVPAINGRLTSTDYGWT</sequence>
<evidence type="ECO:0000313" key="3">
    <source>
        <dbReference type="Proteomes" id="UP000292082"/>
    </source>
</evidence>
<proteinExistence type="predicted"/>